<proteinExistence type="predicted"/>
<reference evidence="2" key="1">
    <citation type="journal article" date="2023" name="Mol. Phylogenet. Evol.">
        <title>Genome-scale phylogeny and comparative genomics of the fungal order Sordariales.</title>
        <authorList>
            <person name="Hensen N."/>
            <person name="Bonometti L."/>
            <person name="Westerberg I."/>
            <person name="Brannstrom I.O."/>
            <person name="Guillou S."/>
            <person name="Cros-Aarteil S."/>
            <person name="Calhoun S."/>
            <person name="Haridas S."/>
            <person name="Kuo A."/>
            <person name="Mondo S."/>
            <person name="Pangilinan J."/>
            <person name="Riley R."/>
            <person name="LaButti K."/>
            <person name="Andreopoulos B."/>
            <person name="Lipzen A."/>
            <person name="Chen C."/>
            <person name="Yan M."/>
            <person name="Daum C."/>
            <person name="Ng V."/>
            <person name="Clum A."/>
            <person name="Steindorff A."/>
            <person name="Ohm R.A."/>
            <person name="Martin F."/>
            <person name="Silar P."/>
            <person name="Natvig D.O."/>
            <person name="Lalanne C."/>
            <person name="Gautier V."/>
            <person name="Ament-Velasquez S.L."/>
            <person name="Kruys A."/>
            <person name="Hutchinson M.I."/>
            <person name="Powell A.J."/>
            <person name="Barry K."/>
            <person name="Miller A.N."/>
            <person name="Grigoriev I.V."/>
            <person name="Debuchy R."/>
            <person name="Gladieux P."/>
            <person name="Hiltunen Thoren M."/>
            <person name="Johannesson H."/>
        </authorList>
    </citation>
    <scope>NUCLEOTIDE SEQUENCE</scope>
    <source>
        <strain evidence="2">PSN243</strain>
    </source>
</reference>
<evidence type="ECO:0000313" key="3">
    <source>
        <dbReference type="Proteomes" id="UP001321760"/>
    </source>
</evidence>
<dbReference type="AlphaFoldDB" id="A0AAV9GKT4"/>
<sequence>MGIFSRKKAPARELITEDSKSTSSGESSRDKVKSYLKKSIANGTAAGKDGLLKGKLKLQHSLGLGRKPNVIPPAEPSIRDAPRTVHIGWHPVAGSAGKWFAEETVLGKFITDKIHKYPDPTQHWAVLVGGYGHELWMDEDLNVIYVNEVLDWAEWRTFEVGTTRFNDEAIRQASEMVIYDMRVKRPAYHLIDNNCQTFALALLDAIQVGSSRQFATSYAVYKKAIGPGSVADLFAHDAQAAVEADAEADAQAEAEANAQAAAEEAATGKPVEAKKRRTIVEFAKQLMDENTTKLDNHHCAH</sequence>
<keyword evidence="3" id="KW-1185">Reference proteome</keyword>
<organism evidence="2 3">
    <name type="scientific">Podospora aff. communis PSN243</name>
    <dbReference type="NCBI Taxonomy" id="3040156"/>
    <lineage>
        <taxon>Eukaryota</taxon>
        <taxon>Fungi</taxon>
        <taxon>Dikarya</taxon>
        <taxon>Ascomycota</taxon>
        <taxon>Pezizomycotina</taxon>
        <taxon>Sordariomycetes</taxon>
        <taxon>Sordariomycetidae</taxon>
        <taxon>Sordariales</taxon>
        <taxon>Podosporaceae</taxon>
        <taxon>Podospora</taxon>
    </lineage>
</organism>
<evidence type="ECO:0000313" key="2">
    <source>
        <dbReference type="EMBL" id="KAK4447958.1"/>
    </source>
</evidence>
<dbReference type="EMBL" id="MU865946">
    <property type="protein sequence ID" value="KAK4447958.1"/>
    <property type="molecule type" value="Genomic_DNA"/>
</dbReference>
<gene>
    <name evidence="2" type="ORF">QBC34DRAFT_408599</name>
</gene>
<feature type="compositionally biased region" description="Basic and acidic residues" evidence="1">
    <location>
        <begin position="10"/>
        <end position="20"/>
    </location>
</feature>
<accession>A0AAV9GKT4</accession>
<comment type="caution">
    <text evidence="2">The sequence shown here is derived from an EMBL/GenBank/DDBJ whole genome shotgun (WGS) entry which is preliminary data.</text>
</comment>
<name>A0AAV9GKT4_9PEZI</name>
<dbReference type="Proteomes" id="UP001321760">
    <property type="component" value="Unassembled WGS sequence"/>
</dbReference>
<evidence type="ECO:0008006" key="4">
    <source>
        <dbReference type="Google" id="ProtNLM"/>
    </source>
</evidence>
<protein>
    <recommendedName>
        <fullName evidence="4">PPPDE domain-containing protein</fullName>
    </recommendedName>
</protein>
<feature type="region of interest" description="Disordered" evidence="1">
    <location>
        <begin position="1"/>
        <end position="32"/>
    </location>
</feature>
<evidence type="ECO:0000256" key="1">
    <source>
        <dbReference type="SAM" id="MobiDB-lite"/>
    </source>
</evidence>
<reference evidence="2" key="2">
    <citation type="submission" date="2023-05" db="EMBL/GenBank/DDBJ databases">
        <authorList>
            <consortium name="Lawrence Berkeley National Laboratory"/>
            <person name="Steindorff A."/>
            <person name="Hensen N."/>
            <person name="Bonometti L."/>
            <person name="Westerberg I."/>
            <person name="Brannstrom I.O."/>
            <person name="Guillou S."/>
            <person name="Cros-Aarteil S."/>
            <person name="Calhoun S."/>
            <person name="Haridas S."/>
            <person name="Kuo A."/>
            <person name="Mondo S."/>
            <person name="Pangilinan J."/>
            <person name="Riley R."/>
            <person name="Labutti K."/>
            <person name="Andreopoulos B."/>
            <person name="Lipzen A."/>
            <person name="Chen C."/>
            <person name="Yanf M."/>
            <person name="Daum C."/>
            <person name="Ng V."/>
            <person name="Clum A."/>
            <person name="Ohm R."/>
            <person name="Martin F."/>
            <person name="Silar P."/>
            <person name="Natvig D."/>
            <person name="Lalanne C."/>
            <person name="Gautier V."/>
            <person name="Ament-Velasquez S.L."/>
            <person name="Kruys A."/>
            <person name="Hutchinson M.I."/>
            <person name="Powell A.J."/>
            <person name="Barry K."/>
            <person name="Miller A.N."/>
            <person name="Grigoriev I.V."/>
            <person name="Debuchy R."/>
            <person name="Gladieux P."/>
            <person name="Thoren M.H."/>
            <person name="Johannesson H."/>
        </authorList>
    </citation>
    <scope>NUCLEOTIDE SEQUENCE</scope>
    <source>
        <strain evidence="2">PSN243</strain>
    </source>
</reference>